<sequence>RVGGRDEPGLERGAGPEIGGRAPQTKRGPVRKGWLLSPQGFLNPGLRSASRLILVGTRRLL</sequence>
<name>A0ABQ9U6G6_SAGOE</name>
<feature type="region of interest" description="Disordered" evidence="1">
    <location>
        <begin position="1"/>
        <end position="32"/>
    </location>
</feature>
<evidence type="ECO:0000313" key="2">
    <source>
        <dbReference type="EMBL" id="KAK2092645.1"/>
    </source>
</evidence>
<comment type="caution">
    <text evidence="2">The sequence shown here is derived from an EMBL/GenBank/DDBJ whole genome shotgun (WGS) entry which is preliminary data.</text>
</comment>
<accession>A0ABQ9U6G6</accession>
<keyword evidence="3" id="KW-1185">Reference proteome</keyword>
<gene>
    <name evidence="2" type="ORF">P7K49_029174</name>
</gene>
<evidence type="ECO:0000313" key="3">
    <source>
        <dbReference type="Proteomes" id="UP001266305"/>
    </source>
</evidence>
<dbReference type="EMBL" id="JASSZA010000015">
    <property type="protein sequence ID" value="KAK2092645.1"/>
    <property type="molecule type" value="Genomic_DNA"/>
</dbReference>
<feature type="compositionally biased region" description="Basic and acidic residues" evidence="1">
    <location>
        <begin position="1"/>
        <end position="10"/>
    </location>
</feature>
<protein>
    <submittedName>
        <fullName evidence="2">Uncharacterized protein</fullName>
    </submittedName>
</protein>
<feature type="non-terminal residue" evidence="2">
    <location>
        <position position="61"/>
    </location>
</feature>
<dbReference type="Proteomes" id="UP001266305">
    <property type="component" value="Unassembled WGS sequence"/>
</dbReference>
<feature type="non-terminal residue" evidence="2">
    <location>
        <position position="1"/>
    </location>
</feature>
<reference evidence="2 3" key="1">
    <citation type="submission" date="2023-05" db="EMBL/GenBank/DDBJ databases">
        <title>B98-5 Cell Line De Novo Hybrid Assembly: An Optical Mapping Approach.</title>
        <authorList>
            <person name="Kananen K."/>
            <person name="Auerbach J.A."/>
            <person name="Kautto E."/>
            <person name="Blachly J.S."/>
        </authorList>
    </citation>
    <scope>NUCLEOTIDE SEQUENCE [LARGE SCALE GENOMIC DNA]</scope>
    <source>
        <strain evidence="2">B95-8</strain>
        <tissue evidence="2">Cell line</tissue>
    </source>
</reference>
<evidence type="ECO:0000256" key="1">
    <source>
        <dbReference type="SAM" id="MobiDB-lite"/>
    </source>
</evidence>
<proteinExistence type="predicted"/>
<organism evidence="2 3">
    <name type="scientific">Saguinus oedipus</name>
    <name type="common">Cotton-top tamarin</name>
    <name type="synonym">Oedipomidas oedipus</name>
    <dbReference type="NCBI Taxonomy" id="9490"/>
    <lineage>
        <taxon>Eukaryota</taxon>
        <taxon>Metazoa</taxon>
        <taxon>Chordata</taxon>
        <taxon>Craniata</taxon>
        <taxon>Vertebrata</taxon>
        <taxon>Euteleostomi</taxon>
        <taxon>Mammalia</taxon>
        <taxon>Eutheria</taxon>
        <taxon>Euarchontoglires</taxon>
        <taxon>Primates</taxon>
        <taxon>Haplorrhini</taxon>
        <taxon>Platyrrhini</taxon>
        <taxon>Cebidae</taxon>
        <taxon>Callitrichinae</taxon>
        <taxon>Saguinus</taxon>
    </lineage>
</organism>